<dbReference type="EC" id="2.3.1.-" evidence="2"/>
<dbReference type="RefSeq" id="WP_037150776.1">
    <property type="nucleotide sequence ID" value="NZ_JBEAAL010000006.1"/>
</dbReference>
<dbReference type="Gene3D" id="3.40.630.30">
    <property type="match status" value="1"/>
</dbReference>
<keyword evidence="2" id="KW-0012">Acyltransferase</keyword>
<reference evidence="2 3" key="1">
    <citation type="submission" date="2024-05" db="EMBL/GenBank/DDBJ databases">
        <title>Neorhizobium sp. Rsf11, a plant growth promoting and heavy metal resistant PAH-degrader.</title>
        <authorList>
            <person name="Golubev S.N."/>
            <person name="Muratova A.Y."/>
            <person name="Markelova M.I."/>
        </authorList>
    </citation>
    <scope>NUCLEOTIDE SEQUENCE [LARGE SCALE GENOMIC DNA]</scope>
    <source>
        <strain evidence="2 3">Rsf11</strain>
    </source>
</reference>
<evidence type="ECO:0000313" key="3">
    <source>
        <dbReference type="Proteomes" id="UP001496627"/>
    </source>
</evidence>
<dbReference type="InterPro" id="IPR016181">
    <property type="entry name" value="Acyl_CoA_acyltransferase"/>
</dbReference>
<dbReference type="InterPro" id="IPR000182">
    <property type="entry name" value="GNAT_dom"/>
</dbReference>
<dbReference type="Proteomes" id="UP001496627">
    <property type="component" value="Unassembled WGS sequence"/>
</dbReference>
<evidence type="ECO:0000313" key="2">
    <source>
        <dbReference type="EMBL" id="MEQ1405504.1"/>
    </source>
</evidence>
<feature type="domain" description="N-acetyltransferase" evidence="1">
    <location>
        <begin position="3"/>
        <end position="154"/>
    </location>
</feature>
<keyword evidence="3" id="KW-1185">Reference proteome</keyword>
<keyword evidence="2" id="KW-0808">Transferase</keyword>
<gene>
    <name evidence="2" type="ORF">ABK249_11230</name>
</gene>
<dbReference type="SUPFAM" id="SSF55729">
    <property type="entry name" value="Acyl-CoA N-acyltransferases (Nat)"/>
    <property type="match status" value="1"/>
</dbReference>
<comment type="caution">
    <text evidence="2">The sequence shown here is derived from an EMBL/GenBank/DDBJ whole genome shotgun (WGS) entry which is preliminary data.</text>
</comment>
<name>A0ABV0M0W5_9HYPH</name>
<dbReference type="EMBL" id="JBEAAL010000006">
    <property type="protein sequence ID" value="MEQ1405504.1"/>
    <property type="molecule type" value="Genomic_DNA"/>
</dbReference>
<proteinExistence type="predicted"/>
<accession>A0ABV0M0W5</accession>
<dbReference type="PROSITE" id="PS51186">
    <property type="entry name" value="GNAT"/>
    <property type="match status" value="1"/>
</dbReference>
<organism evidence="2 3">
    <name type="scientific">Neorhizobium phenanthreniclasticum</name>
    <dbReference type="NCBI Taxonomy" id="3157917"/>
    <lineage>
        <taxon>Bacteria</taxon>
        <taxon>Pseudomonadati</taxon>
        <taxon>Pseudomonadota</taxon>
        <taxon>Alphaproteobacteria</taxon>
        <taxon>Hyphomicrobiales</taxon>
        <taxon>Rhizobiaceae</taxon>
        <taxon>Rhizobium/Agrobacterium group</taxon>
        <taxon>Neorhizobium</taxon>
    </lineage>
</organism>
<evidence type="ECO:0000259" key="1">
    <source>
        <dbReference type="PROSITE" id="PS51186"/>
    </source>
</evidence>
<dbReference type="GO" id="GO:0016746">
    <property type="term" value="F:acyltransferase activity"/>
    <property type="evidence" value="ECO:0007669"/>
    <property type="project" value="UniProtKB-KW"/>
</dbReference>
<dbReference type="Pfam" id="PF00583">
    <property type="entry name" value="Acetyltransf_1"/>
    <property type="match status" value="1"/>
</dbReference>
<sequence>MDIGIELAPAAQKPLLRDLLSQYLAEFERYGGSGADYPYFDAYWQEIESRWPYLIRRDSECIGFAFVNTWSPSGRSTDFSIAEFYIVPDARRHGAGRDAATAVLRAHPGRWELSVMALNTPAQAFWPRAIDAAGGGDLERVKSDSETIYRFRIG</sequence>
<protein>
    <submittedName>
        <fullName evidence="2">GNAT family N-acetyltransferase</fullName>
        <ecNumber evidence="2">2.3.1.-</ecNumber>
    </submittedName>
</protein>
<dbReference type="CDD" id="cd04301">
    <property type="entry name" value="NAT_SF"/>
    <property type="match status" value="1"/>
</dbReference>